<dbReference type="EnsemblPlants" id="OPUNC09G03120.1">
    <property type="protein sequence ID" value="OPUNC09G03120.1"/>
    <property type="gene ID" value="OPUNC09G03120"/>
</dbReference>
<accession>A0A0E0LZ80</accession>
<dbReference type="Proteomes" id="UP000026962">
    <property type="component" value="Chromosome 9"/>
</dbReference>
<evidence type="ECO:0000313" key="2">
    <source>
        <dbReference type="Proteomes" id="UP000026962"/>
    </source>
</evidence>
<reference evidence="1" key="2">
    <citation type="submission" date="2018-05" db="EMBL/GenBank/DDBJ databases">
        <title>OpunRS2 (Oryza punctata Reference Sequence Version 2).</title>
        <authorList>
            <person name="Zhang J."/>
            <person name="Kudrna D."/>
            <person name="Lee S."/>
            <person name="Talag J."/>
            <person name="Welchert J."/>
            <person name="Wing R.A."/>
        </authorList>
    </citation>
    <scope>NUCLEOTIDE SEQUENCE [LARGE SCALE GENOMIC DNA]</scope>
</reference>
<reference evidence="1" key="1">
    <citation type="submission" date="2015-04" db="UniProtKB">
        <authorList>
            <consortium name="EnsemblPlants"/>
        </authorList>
    </citation>
    <scope>IDENTIFICATION</scope>
</reference>
<dbReference type="AlphaFoldDB" id="A0A0E0LZ80"/>
<dbReference type="HOGENOM" id="CLU_2350398_0_0_1"/>
<dbReference type="Gramene" id="OPUNC09G03120.1">
    <property type="protein sequence ID" value="OPUNC09G03120.1"/>
    <property type="gene ID" value="OPUNC09G03120"/>
</dbReference>
<proteinExistence type="predicted"/>
<keyword evidence="2" id="KW-1185">Reference proteome</keyword>
<sequence length="97" mass="10387">MACRSAVGTGHAAVGFPAARVAHRRHAALVVKAQADMDMEQMKEKDGSVVSDDPVLEHEPVRHAGVDGWMLERINRRLLWSAVAVEASLGCVLLCAG</sequence>
<evidence type="ECO:0000313" key="1">
    <source>
        <dbReference type="EnsemblPlants" id="OPUNC09G03120.1"/>
    </source>
</evidence>
<protein>
    <submittedName>
        <fullName evidence="1">Uncharacterized protein</fullName>
    </submittedName>
</protein>
<organism evidence="1">
    <name type="scientific">Oryza punctata</name>
    <name type="common">Red rice</name>
    <dbReference type="NCBI Taxonomy" id="4537"/>
    <lineage>
        <taxon>Eukaryota</taxon>
        <taxon>Viridiplantae</taxon>
        <taxon>Streptophyta</taxon>
        <taxon>Embryophyta</taxon>
        <taxon>Tracheophyta</taxon>
        <taxon>Spermatophyta</taxon>
        <taxon>Magnoliopsida</taxon>
        <taxon>Liliopsida</taxon>
        <taxon>Poales</taxon>
        <taxon>Poaceae</taxon>
        <taxon>BOP clade</taxon>
        <taxon>Oryzoideae</taxon>
        <taxon>Oryzeae</taxon>
        <taxon>Oryzinae</taxon>
        <taxon>Oryza</taxon>
    </lineage>
</organism>
<name>A0A0E0LZ80_ORYPU</name>